<dbReference type="PIRSF" id="PIRSF004649">
    <property type="entry name" value="MlaC"/>
    <property type="match status" value="1"/>
</dbReference>
<dbReference type="Proteomes" id="UP001501757">
    <property type="component" value="Unassembled WGS sequence"/>
</dbReference>
<comment type="caution">
    <text evidence="2">The sequence shown here is derived from an EMBL/GenBank/DDBJ whole genome shotgun (WGS) entry which is preliminary data.</text>
</comment>
<dbReference type="Pfam" id="PF05494">
    <property type="entry name" value="MlaC"/>
    <property type="match status" value="1"/>
</dbReference>
<gene>
    <name evidence="2" type="primary">mlaC</name>
    <name evidence="2" type="ORF">GCM10009092_18540</name>
</gene>
<evidence type="ECO:0000256" key="1">
    <source>
        <dbReference type="SAM" id="SignalP"/>
    </source>
</evidence>
<evidence type="ECO:0000313" key="2">
    <source>
        <dbReference type="EMBL" id="GAA0354525.1"/>
    </source>
</evidence>
<protein>
    <submittedName>
        <fullName evidence="2">Phospholipid-binding protein MlaC</fullName>
    </submittedName>
</protein>
<dbReference type="Gene3D" id="3.10.450.710">
    <property type="entry name" value="Tgt2/MlaC"/>
    <property type="match status" value="1"/>
</dbReference>
<reference evidence="2 3" key="1">
    <citation type="journal article" date="2019" name="Int. J. Syst. Evol. Microbiol.">
        <title>The Global Catalogue of Microorganisms (GCM) 10K type strain sequencing project: providing services to taxonomists for standard genome sequencing and annotation.</title>
        <authorList>
            <consortium name="The Broad Institute Genomics Platform"/>
            <consortium name="The Broad Institute Genome Sequencing Center for Infectious Disease"/>
            <person name="Wu L."/>
            <person name="Ma J."/>
        </authorList>
    </citation>
    <scope>NUCLEOTIDE SEQUENCE [LARGE SCALE GENOMIC DNA]</scope>
    <source>
        <strain evidence="2 3">JCM 13378</strain>
    </source>
</reference>
<feature type="chain" id="PRO_5045589628" evidence="1">
    <location>
        <begin position="24"/>
        <end position="217"/>
    </location>
</feature>
<dbReference type="EMBL" id="BAAAEI010000008">
    <property type="protein sequence ID" value="GAA0354525.1"/>
    <property type="molecule type" value="Genomic_DNA"/>
</dbReference>
<proteinExistence type="predicted"/>
<accession>A0ABN0X3X6</accession>
<keyword evidence="3" id="KW-1185">Reference proteome</keyword>
<dbReference type="PANTHER" id="PTHR36573:SF1">
    <property type="entry name" value="INTERMEMBRANE PHOSPHOLIPID TRANSPORT SYSTEM BINDING PROTEIN MLAC"/>
    <property type="match status" value="1"/>
</dbReference>
<feature type="signal peptide" evidence="1">
    <location>
        <begin position="1"/>
        <end position="23"/>
    </location>
</feature>
<dbReference type="PROSITE" id="PS51257">
    <property type="entry name" value="PROKAR_LIPOPROTEIN"/>
    <property type="match status" value="1"/>
</dbReference>
<dbReference type="InterPro" id="IPR008869">
    <property type="entry name" value="MlaC/ttg2D"/>
</dbReference>
<dbReference type="InterPro" id="IPR042245">
    <property type="entry name" value="Tgt2/MlaC_sf"/>
</dbReference>
<name>A0ABN0X3X6_9ALTE</name>
<keyword evidence="1" id="KW-0732">Signal</keyword>
<organism evidence="2 3">
    <name type="scientific">Bowmanella denitrificans</name>
    <dbReference type="NCBI Taxonomy" id="366582"/>
    <lineage>
        <taxon>Bacteria</taxon>
        <taxon>Pseudomonadati</taxon>
        <taxon>Pseudomonadota</taxon>
        <taxon>Gammaproteobacteria</taxon>
        <taxon>Alteromonadales</taxon>
        <taxon>Alteromonadaceae</taxon>
        <taxon>Bowmanella</taxon>
    </lineage>
</organism>
<dbReference type="RefSeq" id="WP_172449388.1">
    <property type="nucleotide sequence ID" value="NZ_BAAAEI010000008.1"/>
</dbReference>
<sequence length="217" mass="24767">MLVKKLLSWFAVAAMVVSCQVVAQESDDPYQLLSTVATKTFDRIKGERGDIQANPELLRQIMEQELLPYIDYKFAALKVLGKHFKSVPRERIPEYVQVFRDYLVTTYALALAQYDNQTVEFEPNRGELDEDRVVTVRALIKEPGRPDIKLAFKVRKSNNTEQWKAYDMVAEGISMLSSKQSELEGIIRQDGIDAVIKLMKEKNAQPINLQKVAKDNA</sequence>
<dbReference type="PANTHER" id="PTHR36573">
    <property type="entry name" value="INTERMEMBRANE PHOSPHOLIPID TRANSPORT SYSTEM BINDING PROTEIN MLAC"/>
    <property type="match status" value="1"/>
</dbReference>
<evidence type="ECO:0000313" key="3">
    <source>
        <dbReference type="Proteomes" id="UP001501757"/>
    </source>
</evidence>